<dbReference type="EMBL" id="JABSTR010000001">
    <property type="protein sequence ID" value="KAH9360823.1"/>
    <property type="molecule type" value="Genomic_DNA"/>
</dbReference>
<gene>
    <name evidence="1" type="ORF">HPB48_009383</name>
</gene>
<sequence>MQVGENAYSSRKTWQPLPCVLRDHAKRRVLCQQRLLLPHRTVQRNRLQLLWAPANHPGCNSSY</sequence>
<evidence type="ECO:0000313" key="2">
    <source>
        <dbReference type="Proteomes" id="UP000821853"/>
    </source>
</evidence>
<protein>
    <submittedName>
        <fullName evidence="1">Uncharacterized protein</fullName>
    </submittedName>
</protein>
<keyword evidence="2" id="KW-1185">Reference proteome</keyword>
<evidence type="ECO:0000313" key="1">
    <source>
        <dbReference type="EMBL" id="KAH9360823.1"/>
    </source>
</evidence>
<accession>A0A9J6FDF4</accession>
<proteinExistence type="predicted"/>
<comment type="caution">
    <text evidence="1">The sequence shown here is derived from an EMBL/GenBank/DDBJ whole genome shotgun (WGS) entry which is preliminary data.</text>
</comment>
<organism evidence="1 2">
    <name type="scientific">Haemaphysalis longicornis</name>
    <name type="common">Bush tick</name>
    <dbReference type="NCBI Taxonomy" id="44386"/>
    <lineage>
        <taxon>Eukaryota</taxon>
        <taxon>Metazoa</taxon>
        <taxon>Ecdysozoa</taxon>
        <taxon>Arthropoda</taxon>
        <taxon>Chelicerata</taxon>
        <taxon>Arachnida</taxon>
        <taxon>Acari</taxon>
        <taxon>Parasitiformes</taxon>
        <taxon>Ixodida</taxon>
        <taxon>Ixodoidea</taxon>
        <taxon>Ixodidae</taxon>
        <taxon>Haemaphysalinae</taxon>
        <taxon>Haemaphysalis</taxon>
    </lineage>
</organism>
<dbReference type="AlphaFoldDB" id="A0A9J6FDF4"/>
<dbReference type="Proteomes" id="UP000821853">
    <property type="component" value="Chromosome 1"/>
</dbReference>
<name>A0A9J6FDF4_HAELO</name>
<dbReference type="VEuPathDB" id="VectorBase:HLOH_045935"/>
<reference evidence="1 2" key="1">
    <citation type="journal article" date="2020" name="Cell">
        <title>Large-Scale Comparative Analyses of Tick Genomes Elucidate Their Genetic Diversity and Vector Capacities.</title>
        <authorList>
            <consortium name="Tick Genome and Microbiome Consortium (TIGMIC)"/>
            <person name="Jia N."/>
            <person name="Wang J."/>
            <person name="Shi W."/>
            <person name="Du L."/>
            <person name="Sun Y."/>
            <person name="Zhan W."/>
            <person name="Jiang J.F."/>
            <person name="Wang Q."/>
            <person name="Zhang B."/>
            <person name="Ji P."/>
            <person name="Bell-Sakyi L."/>
            <person name="Cui X.M."/>
            <person name="Yuan T.T."/>
            <person name="Jiang B.G."/>
            <person name="Yang W.F."/>
            <person name="Lam T.T."/>
            <person name="Chang Q.C."/>
            <person name="Ding S.J."/>
            <person name="Wang X.J."/>
            <person name="Zhu J.G."/>
            <person name="Ruan X.D."/>
            <person name="Zhao L."/>
            <person name="Wei J.T."/>
            <person name="Ye R.Z."/>
            <person name="Que T.C."/>
            <person name="Du C.H."/>
            <person name="Zhou Y.H."/>
            <person name="Cheng J.X."/>
            <person name="Dai P.F."/>
            <person name="Guo W.B."/>
            <person name="Han X.H."/>
            <person name="Huang E.J."/>
            <person name="Li L.F."/>
            <person name="Wei W."/>
            <person name="Gao Y.C."/>
            <person name="Liu J.Z."/>
            <person name="Shao H.Z."/>
            <person name="Wang X."/>
            <person name="Wang C.C."/>
            <person name="Yang T.C."/>
            <person name="Huo Q.B."/>
            <person name="Li W."/>
            <person name="Chen H.Y."/>
            <person name="Chen S.E."/>
            <person name="Zhou L.G."/>
            <person name="Ni X.B."/>
            <person name="Tian J.H."/>
            <person name="Sheng Y."/>
            <person name="Liu T."/>
            <person name="Pan Y.S."/>
            <person name="Xia L.Y."/>
            <person name="Li J."/>
            <person name="Zhao F."/>
            <person name="Cao W.C."/>
        </authorList>
    </citation>
    <scope>NUCLEOTIDE SEQUENCE [LARGE SCALE GENOMIC DNA]</scope>
    <source>
        <strain evidence="1">HaeL-2018</strain>
    </source>
</reference>